<dbReference type="EMBL" id="BARW01020503">
    <property type="protein sequence ID" value="GAI92347.1"/>
    <property type="molecule type" value="Genomic_DNA"/>
</dbReference>
<proteinExistence type="predicted"/>
<reference evidence="2" key="1">
    <citation type="journal article" date="2014" name="Front. Microbiol.">
        <title>High frequency of phylogenetically diverse reductive dehalogenase-homologous genes in deep subseafloor sedimentary metagenomes.</title>
        <authorList>
            <person name="Kawai M."/>
            <person name="Futagami T."/>
            <person name="Toyoda A."/>
            <person name="Takaki Y."/>
            <person name="Nishi S."/>
            <person name="Hori S."/>
            <person name="Arai W."/>
            <person name="Tsubouchi T."/>
            <person name="Morono Y."/>
            <person name="Uchiyama I."/>
            <person name="Ito T."/>
            <person name="Fujiyama A."/>
            <person name="Inagaki F."/>
            <person name="Takami H."/>
        </authorList>
    </citation>
    <scope>NUCLEOTIDE SEQUENCE</scope>
    <source>
        <strain evidence="2">Expedition CK06-06</strain>
    </source>
</reference>
<accession>X1SH42</accession>
<evidence type="ECO:0000313" key="2">
    <source>
        <dbReference type="EMBL" id="GAI92347.1"/>
    </source>
</evidence>
<comment type="caution">
    <text evidence="2">The sequence shown here is derived from an EMBL/GenBank/DDBJ whole genome shotgun (WGS) entry which is preliminary data.</text>
</comment>
<organism evidence="2">
    <name type="scientific">marine sediment metagenome</name>
    <dbReference type="NCBI Taxonomy" id="412755"/>
    <lineage>
        <taxon>unclassified sequences</taxon>
        <taxon>metagenomes</taxon>
        <taxon>ecological metagenomes</taxon>
    </lineage>
</organism>
<gene>
    <name evidence="2" type="ORF">S12H4_34618</name>
</gene>
<evidence type="ECO:0008006" key="3">
    <source>
        <dbReference type="Google" id="ProtNLM"/>
    </source>
</evidence>
<sequence length="51" mass="5604">MEQHSLSRRKFLEKIALTSAGTVISARTFSQVSTNKPKLSTSNPKSPSLQD</sequence>
<evidence type="ECO:0000256" key="1">
    <source>
        <dbReference type="SAM" id="MobiDB-lite"/>
    </source>
</evidence>
<protein>
    <recommendedName>
        <fullName evidence="3">Twin-arginine translocation signal domain-containing protein</fullName>
    </recommendedName>
</protein>
<name>X1SH42_9ZZZZ</name>
<feature type="non-terminal residue" evidence="2">
    <location>
        <position position="51"/>
    </location>
</feature>
<feature type="region of interest" description="Disordered" evidence="1">
    <location>
        <begin position="30"/>
        <end position="51"/>
    </location>
</feature>
<dbReference type="AlphaFoldDB" id="X1SH42"/>